<evidence type="ECO:0000256" key="2">
    <source>
        <dbReference type="ARBA" id="ARBA00022473"/>
    </source>
</evidence>
<reference evidence="7 8" key="1">
    <citation type="submission" date="2020-08" db="EMBL/GenBank/DDBJ databases">
        <title>Plant Genome Project.</title>
        <authorList>
            <person name="Zhang R.-G."/>
        </authorList>
    </citation>
    <scope>NUCLEOTIDE SEQUENCE [LARGE SCALE GENOMIC DNA]</scope>
    <source>
        <tissue evidence="7">Rhizome</tissue>
    </source>
</reference>
<sequence length="214" mass="24535">MKSLSIAGSGCKINLVDANLSLSQPLLLATLPNPTKSFETDNFLSFSFLFLGYRMTPVEARVRAKERTKPAPNLGTWRPALFSSLVFGLRFLLTEEMGKKREKVLMLPWSDPKRRQLEDDPPPRRPLPVHPYEEELALRHDEIHRLHADNQLLIDGSVNLRRRYLKLEADLHVVEPLGEEVMQLKSEAQKLSRSRQELSGKVQALQQDLKHLQL</sequence>
<dbReference type="Proteomes" id="UP000734854">
    <property type="component" value="Unassembled WGS sequence"/>
</dbReference>
<dbReference type="AlphaFoldDB" id="A0A8J5I0D4"/>
<dbReference type="PANTHER" id="PTHR33405">
    <property type="entry name" value="PROTEIN FLX-LIKE 2"/>
    <property type="match status" value="1"/>
</dbReference>
<evidence type="ECO:0000313" key="8">
    <source>
        <dbReference type="Proteomes" id="UP000734854"/>
    </source>
</evidence>
<dbReference type="EMBL" id="JACMSC010000003">
    <property type="protein sequence ID" value="KAG6528337.1"/>
    <property type="molecule type" value="Genomic_DNA"/>
</dbReference>
<dbReference type="GO" id="GO:0009908">
    <property type="term" value="P:flower development"/>
    <property type="evidence" value="ECO:0007669"/>
    <property type="project" value="UniProtKB-KW"/>
</dbReference>
<dbReference type="InterPro" id="IPR040353">
    <property type="entry name" value="FLX/FLX-like"/>
</dbReference>
<keyword evidence="4 6" id="KW-0175">Coiled coil</keyword>
<protein>
    <submittedName>
        <fullName evidence="7">Uncharacterized protein</fullName>
    </submittedName>
</protein>
<accession>A0A8J5I0D4</accession>
<keyword evidence="8" id="KW-1185">Reference proteome</keyword>
<evidence type="ECO:0000256" key="4">
    <source>
        <dbReference type="ARBA" id="ARBA00023054"/>
    </source>
</evidence>
<keyword evidence="5" id="KW-0287">Flowering</keyword>
<name>A0A8J5I0D4_ZINOF</name>
<comment type="similarity">
    <text evidence="1">Belongs to the FLX family.</text>
</comment>
<keyword evidence="2" id="KW-0217">Developmental protein</keyword>
<evidence type="ECO:0000256" key="3">
    <source>
        <dbReference type="ARBA" id="ARBA00022782"/>
    </source>
</evidence>
<evidence type="ECO:0000256" key="6">
    <source>
        <dbReference type="SAM" id="Coils"/>
    </source>
</evidence>
<evidence type="ECO:0000256" key="5">
    <source>
        <dbReference type="ARBA" id="ARBA00023089"/>
    </source>
</evidence>
<feature type="coiled-coil region" evidence="6">
    <location>
        <begin position="181"/>
        <end position="208"/>
    </location>
</feature>
<comment type="caution">
    <text evidence="7">The sequence shown here is derived from an EMBL/GenBank/DDBJ whole genome shotgun (WGS) entry which is preliminary data.</text>
</comment>
<evidence type="ECO:0000256" key="1">
    <source>
        <dbReference type="ARBA" id="ARBA00005405"/>
    </source>
</evidence>
<dbReference type="PANTHER" id="PTHR33405:SF20">
    <property type="entry name" value="PROTEIN FLX-LIKE 3"/>
    <property type="match status" value="1"/>
</dbReference>
<proteinExistence type="inferred from homology"/>
<organism evidence="7 8">
    <name type="scientific">Zingiber officinale</name>
    <name type="common">Ginger</name>
    <name type="synonym">Amomum zingiber</name>
    <dbReference type="NCBI Taxonomy" id="94328"/>
    <lineage>
        <taxon>Eukaryota</taxon>
        <taxon>Viridiplantae</taxon>
        <taxon>Streptophyta</taxon>
        <taxon>Embryophyta</taxon>
        <taxon>Tracheophyta</taxon>
        <taxon>Spermatophyta</taxon>
        <taxon>Magnoliopsida</taxon>
        <taxon>Liliopsida</taxon>
        <taxon>Zingiberales</taxon>
        <taxon>Zingiberaceae</taxon>
        <taxon>Zingiber</taxon>
    </lineage>
</organism>
<evidence type="ECO:0000313" key="7">
    <source>
        <dbReference type="EMBL" id="KAG6528337.1"/>
    </source>
</evidence>
<keyword evidence="3" id="KW-0221">Differentiation</keyword>
<dbReference type="GO" id="GO:0030154">
    <property type="term" value="P:cell differentiation"/>
    <property type="evidence" value="ECO:0007669"/>
    <property type="project" value="UniProtKB-KW"/>
</dbReference>
<gene>
    <name evidence="7" type="ORF">ZIOFF_010491</name>
</gene>